<evidence type="ECO:0000313" key="1">
    <source>
        <dbReference type="EMBL" id="GFA42982.1"/>
    </source>
</evidence>
<proteinExistence type="predicted"/>
<protein>
    <submittedName>
        <fullName evidence="1">Ribonuclease H-like domain-containing protein</fullName>
    </submittedName>
</protein>
<sequence length="227" mass="25887">MNSLHIISNDETSDDARCIPTASDEFPLPDYFPTASEDRFPLLSQRDAPTEEVCTTDEVRVIEFGDSYEAPQEVADTGSGSEGSAKKKGRTVAVTTEDIQKRRNGVKARTTLLFALPDEHQLRFSKYKTAQELWAAILKTFGENEATKKTKKNKFKQQYGNFKAEGKETLEQTFNRLQAIVSHLEFIDVEIKQDDMNQKFLTSLAPEWLMYTIVWRNRSDLDTMSLD</sequence>
<dbReference type="Pfam" id="PF14223">
    <property type="entry name" value="Retrotran_gag_2"/>
    <property type="match status" value="1"/>
</dbReference>
<name>A0A699JKS7_TANCI</name>
<comment type="caution">
    <text evidence="1">The sequence shown here is derived from an EMBL/GenBank/DDBJ whole genome shotgun (WGS) entry which is preliminary data.</text>
</comment>
<dbReference type="AlphaFoldDB" id="A0A699JKS7"/>
<accession>A0A699JKS7</accession>
<dbReference type="EMBL" id="BKCJ010422549">
    <property type="protein sequence ID" value="GFA42982.1"/>
    <property type="molecule type" value="Genomic_DNA"/>
</dbReference>
<feature type="non-terminal residue" evidence="1">
    <location>
        <position position="227"/>
    </location>
</feature>
<organism evidence="1">
    <name type="scientific">Tanacetum cinerariifolium</name>
    <name type="common">Dalmatian daisy</name>
    <name type="synonym">Chrysanthemum cinerariifolium</name>
    <dbReference type="NCBI Taxonomy" id="118510"/>
    <lineage>
        <taxon>Eukaryota</taxon>
        <taxon>Viridiplantae</taxon>
        <taxon>Streptophyta</taxon>
        <taxon>Embryophyta</taxon>
        <taxon>Tracheophyta</taxon>
        <taxon>Spermatophyta</taxon>
        <taxon>Magnoliopsida</taxon>
        <taxon>eudicotyledons</taxon>
        <taxon>Gunneridae</taxon>
        <taxon>Pentapetalae</taxon>
        <taxon>asterids</taxon>
        <taxon>campanulids</taxon>
        <taxon>Asterales</taxon>
        <taxon>Asteraceae</taxon>
        <taxon>Asteroideae</taxon>
        <taxon>Anthemideae</taxon>
        <taxon>Anthemidinae</taxon>
        <taxon>Tanacetum</taxon>
    </lineage>
</organism>
<reference evidence="1" key="1">
    <citation type="journal article" date="2019" name="Sci. Rep.">
        <title>Draft genome of Tanacetum cinerariifolium, the natural source of mosquito coil.</title>
        <authorList>
            <person name="Yamashiro T."/>
            <person name="Shiraishi A."/>
            <person name="Satake H."/>
            <person name="Nakayama K."/>
        </authorList>
    </citation>
    <scope>NUCLEOTIDE SEQUENCE</scope>
</reference>
<gene>
    <name evidence="1" type="ORF">Tci_614954</name>
</gene>